<keyword evidence="1" id="KW-0812">Transmembrane</keyword>
<dbReference type="RefSeq" id="WP_206557456.1">
    <property type="nucleotide sequence ID" value="NZ_JAFKDB010000015.1"/>
</dbReference>
<comment type="caution">
    <text evidence="2">The sequence shown here is derived from an EMBL/GenBank/DDBJ whole genome shotgun (WGS) entry which is preliminary data.</text>
</comment>
<keyword evidence="3" id="KW-1185">Reference proteome</keyword>
<protein>
    <submittedName>
        <fullName evidence="2">Uncharacterized protein</fullName>
    </submittedName>
</protein>
<evidence type="ECO:0000256" key="1">
    <source>
        <dbReference type="SAM" id="Phobius"/>
    </source>
</evidence>
<reference evidence="2 3" key="1">
    <citation type="submission" date="2021-02" db="EMBL/GenBank/DDBJ databases">
        <title>PHA producing bacteria isolated from coastal sediment in Guangdong, Shenzhen.</title>
        <authorList>
            <person name="Zheng W."/>
            <person name="Yu S."/>
            <person name="Huang Y."/>
        </authorList>
    </citation>
    <scope>NUCLEOTIDE SEQUENCE [LARGE SCALE GENOMIC DNA]</scope>
    <source>
        <strain evidence="2 3">TN21-5</strain>
    </source>
</reference>
<keyword evidence="1" id="KW-1133">Transmembrane helix</keyword>
<dbReference type="Proteomes" id="UP000664344">
    <property type="component" value="Unassembled WGS sequence"/>
</dbReference>
<dbReference type="EMBL" id="JAFKDB010000015">
    <property type="protein sequence ID" value="MBN7770155.1"/>
    <property type="molecule type" value="Genomic_DNA"/>
</dbReference>
<evidence type="ECO:0000313" key="2">
    <source>
        <dbReference type="EMBL" id="MBN7770155.1"/>
    </source>
</evidence>
<feature type="transmembrane region" description="Helical" evidence="1">
    <location>
        <begin position="5"/>
        <end position="23"/>
    </location>
</feature>
<name>A0ABS3BFQ7_9GAMM</name>
<proteinExistence type="predicted"/>
<organism evidence="2 3">
    <name type="scientific">Marinobacter daepoensis</name>
    <dbReference type="NCBI Taxonomy" id="262077"/>
    <lineage>
        <taxon>Bacteria</taxon>
        <taxon>Pseudomonadati</taxon>
        <taxon>Pseudomonadota</taxon>
        <taxon>Gammaproteobacteria</taxon>
        <taxon>Pseudomonadales</taxon>
        <taxon>Marinobacteraceae</taxon>
        <taxon>Marinobacter</taxon>
    </lineage>
</organism>
<evidence type="ECO:0000313" key="3">
    <source>
        <dbReference type="Proteomes" id="UP000664344"/>
    </source>
</evidence>
<gene>
    <name evidence="2" type="ORF">JYP53_09630</name>
</gene>
<sequence length="783" mass="87357">MKHRWLSVALILALMVVVSLWLWTREQLAFAPEAGSERTFVIETRMELQRTGDRYRRRADVLETSVVASSRVVSNQGGVVTLATQARQFRVQSDGELVDSRLPDTVAERHAQFLALLKAGSEQQISRQGQLLDWAFEDQATAETLEDQMPAVFLQRVAAMGTLTLFQPMFPADTLELGLTWEAPAVTVNELALPQRRYEVTALGDDRLTVRISELDEEGEASPLGYLILERATGWPLKARLRVTRTARLDGREYDEVAYINVRQPGEPPTLSRAQLEQMAYMHREFIPFDPDWPDSLEHLKPIPVLSEVEVAEGRERLNRSLLWFPPEQGHSGKGMDLAFMDLIESGLLPQELRKVEALDEQGVPVDPALVMDHGFNLANALWNADEFQPVRHPFDPMQLTPEALSRVHELALEADVWLPGQAVTLELRRADQQAGVVAGQGYQVRDIQWSDDQVRFQVRREDGRPMGMAMRLGAIPAAGDEIPGPFASRVTLAALAPLAEQLTEGSHEDFVQTARAELYPLPDEDIWRSYQVDLRMPGPVGVVSVYIQPYNIRTLNLQALNAAGTLTGGPVAGTRLLDDYRMPEFDFPALDMQAFNVSGADHNQLDVEVPPDSGARCSAEVASPGEYNGSPWSLEQGWMSFSSSLELMTENGQRFFYDAQVTLKLQCVTGIEVQTEQVDESRRVRRVDAHTIELSDALFEELKAIREYQSSSIGNRLPVVGRNQAGDALEMLSGLYEYRGGDAGDSGNPKRIKFWGEVVSITYPQVTGVESKNVTVEFPPLP</sequence>
<accession>A0ABS3BFQ7</accession>
<keyword evidence="1" id="KW-0472">Membrane</keyword>